<dbReference type="InterPro" id="IPR016494">
    <property type="entry name" value="5_3_exoribonuclease_1"/>
</dbReference>
<dbReference type="FunFam" id="3.40.50.12390:FF:000002">
    <property type="entry name" value="5'-3' exoribonuclease 1"/>
    <property type="match status" value="1"/>
</dbReference>
<feature type="domain" description="Xrn1 N-terminal" evidence="6">
    <location>
        <begin position="1"/>
        <end position="227"/>
    </location>
</feature>
<dbReference type="Gene3D" id="2.170.260.40">
    <property type="match status" value="1"/>
</dbReference>
<evidence type="ECO:0000259" key="6">
    <source>
        <dbReference type="Pfam" id="PF03159"/>
    </source>
</evidence>
<dbReference type="Proteomes" id="UP001174909">
    <property type="component" value="Unassembled WGS sequence"/>
</dbReference>
<dbReference type="InterPro" id="IPR004859">
    <property type="entry name" value="Xrn1_N"/>
</dbReference>
<sequence>MGVPKFYRWISERYPCLSQVVRDYQIPEFDNFYLDMNGIIHMCSHPNDDDPMFRLPEDQIFSEIFKYIEALFRMIKPRKVMFLAVDGVAPRAKMNQQRGRRFRSAREAEDVVRKALQKGLVLPSEPRFDSNCITPGTEFMARLHEQLKYFVNQRVATDPSWQSVDVVLSGQEVPGEGEHKIMDYIRHQKAQPDYDPNTRHCLYGLDADLLMLGLLTHEPHFCLLREEVRFGKKSQRRTSSPTAITFHLLHLAILREYIEHEFAPLKTGLSFPYDLESVIDDWVLLGFLVGNDFLPNLPNMHIKQSALPYLYKKYMEVLPKLDGYINEAGNLNMRRFEVFLGAIAEFDYDHYSELISDMKWLEAKKAGSKARQKKTARVGWGSARETLSSSEERWSEGGRGRGRAEGGEGERELVGFFSASETEVSPDDLDDGSESTAKLKRDLGIPSLDAYFSKEDTDRIDSFEADLAHMKARYYQEKMGFQRISSGVLAEQAKCFVVGIQWVLSYYYHGVPSWSWYYPYHYAPFVSDVRGFGDLQIEFELGEPFLPFQQLLGVLPPASKNLLPRPFQGLMMNDDSPIKDYYPVEFHTDLNGKEQEWEAVVLIPFIDEERLLAAMREKENQLTKEEVRRSSHGTCHLYRYDSEMEPYTYPSPWPQAFPDVPHCEVRCTELPAVPFPISRSSLVPGLLPGAKLDILFPGFPSLKHVDHSARLEKRGVRVFQAASRDENMCLSVRPKPMDENLQNLAIELVGRQCYVGWPYLTESKIHAVSDGVMKYTADPLDRSKVKILSHTLKEKEIVQWNADATQVCRHYAEFRGIDVPPIEVLVYANVLQGKRYVSDKQNKGTLILHKEWKSLAEPHPYDLSVTDITAHAPEYREMGITLEDLFRPKEPCFMLSNPHYGFQAEILSVDQAQVRVQVKVRLLPEPDIAGVVSNSHRLSVRYLPSYLVAQKLGLNSLLLSRISGNIQVEKGSPENAKEREKISIGLNLKFERRNKEMPGYCRRTTEGWAYSPAAIGLVKSYVKEFPAVFSYLQGNPKADKYYESELMPANAEDGVTLAKVQEWLKKQPTTGISTVDCGGQSLDEPQIAAVERAVSNMKKQKTKSVKVARLRVKPSVLFLSSINQGAVVPDPKAEHFLYDRVINIMPHSAVPFGLKGTIIGIRGDRKEVATIYEVLFDEEFLGGLTLRCTPNRAYCLPPSCLLNLSHGVRLKAEKNAPKQQGSVVAPEGQNFTPQRGSYSGVVVGGSPSFYGRDYPDGHTPVHRHHGNYHQQQFNGPEWGYHNMGQSHRYNRGQSPSYTPGTRGRGEGGPRGERGHGRYGGHVSDSGGSWRDMGSGGRGGGGRERDAPVRIIVKNPRTTVSPNAAG</sequence>
<feature type="compositionally biased region" description="Polar residues" evidence="5">
    <location>
        <begin position="1283"/>
        <end position="1296"/>
    </location>
</feature>
<dbReference type="Pfam" id="PF18129">
    <property type="entry name" value="SH3_12"/>
    <property type="match status" value="1"/>
</dbReference>
<dbReference type="InterPro" id="IPR041385">
    <property type="entry name" value="SH3_12"/>
</dbReference>
<dbReference type="GO" id="GO:0004534">
    <property type="term" value="F:5'-3' RNA exonuclease activity"/>
    <property type="evidence" value="ECO:0007669"/>
    <property type="project" value="TreeGrafter"/>
</dbReference>
<proteinExistence type="inferred from homology"/>
<feature type="compositionally biased region" description="Basic and acidic residues" evidence="5">
    <location>
        <begin position="1303"/>
        <end position="1315"/>
    </location>
</feature>
<evidence type="ECO:0000256" key="3">
    <source>
        <dbReference type="ARBA" id="ARBA00022839"/>
    </source>
</evidence>
<feature type="domain" description="Xrn1 helical" evidence="7">
    <location>
        <begin position="273"/>
        <end position="638"/>
    </location>
</feature>
<comment type="caution">
    <text evidence="11">The sequence shown here is derived from an EMBL/GenBank/DDBJ whole genome shotgun (WGS) entry which is preliminary data.</text>
</comment>
<gene>
    <name evidence="11" type="ORF">GBAR_LOCUS7092</name>
</gene>
<dbReference type="Pfam" id="PF17846">
    <property type="entry name" value="XRN_M"/>
    <property type="match status" value="1"/>
</dbReference>
<feature type="compositionally biased region" description="Polar residues" evidence="5">
    <location>
        <begin position="1355"/>
        <end position="1365"/>
    </location>
</feature>
<dbReference type="InterPro" id="IPR047007">
    <property type="entry name" value="XRN1_D1_sf"/>
</dbReference>
<dbReference type="GO" id="GO:0005634">
    <property type="term" value="C:nucleus"/>
    <property type="evidence" value="ECO:0007669"/>
    <property type="project" value="TreeGrafter"/>
</dbReference>
<evidence type="ECO:0000259" key="9">
    <source>
        <dbReference type="Pfam" id="PF18332"/>
    </source>
</evidence>
<dbReference type="CDD" id="cd18673">
    <property type="entry name" value="PIN_XRN1-2-like"/>
    <property type="match status" value="1"/>
</dbReference>
<dbReference type="InterPro" id="IPR040992">
    <property type="entry name" value="XRN1_D1"/>
</dbReference>
<feature type="region of interest" description="Disordered" evidence="5">
    <location>
        <begin position="1263"/>
        <end position="1365"/>
    </location>
</feature>
<organism evidence="11 12">
    <name type="scientific">Geodia barretti</name>
    <name type="common">Barrett's horny sponge</name>
    <dbReference type="NCBI Taxonomy" id="519541"/>
    <lineage>
        <taxon>Eukaryota</taxon>
        <taxon>Metazoa</taxon>
        <taxon>Porifera</taxon>
        <taxon>Demospongiae</taxon>
        <taxon>Heteroscleromorpha</taxon>
        <taxon>Tetractinellida</taxon>
        <taxon>Astrophorina</taxon>
        <taxon>Geodiidae</taxon>
        <taxon>Geodia</taxon>
    </lineage>
</organism>
<dbReference type="InterPro" id="IPR047008">
    <property type="entry name" value="XRN1_SH3_sf"/>
</dbReference>
<dbReference type="PIRSF" id="PIRSF006743">
    <property type="entry name" value="Exonuclease_Xnr1"/>
    <property type="match status" value="1"/>
</dbReference>
<dbReference type="GO" id="GO:0016075">
    <property type="term" value="P:rRNA catabolic process"/>
    <property type="evidence" value="ECO:0007669"/>
    <property type="project" value="TreeGrafter"/>
</dbReference>
<evidence type="ECO:0000256" key="4">
    <source>
        <dbReference type="ARBA" id="ARBA00038299"/>
    </source>
</evidence>
<keyword evidence="1" id="KW-0540">Nuclease</keyword>
<evidence type="ECO:0000256" key="2">
    <source>
        <dbReference type="ARBA" id="ARBA00022801"/>
    </source>
</evidence>
<reference evidence="11" key="1">
    <citation type="submission" date="2023-03" db="EMBL/GenBank/DDBJ databases">
        <authorList>
            <person name="Steffen K."/>
            <person name="Cardenas P."/>
        </authorList>
    </citation>
    <scope>NUCLEOTIDE SEQUENCE</scope>
</reference>
<dbReference type="EMBL" id="CASHTH010001068">
    <property type="protein sequence ID" value="CAI8010819.1"/>
    <property type="molecule type" value="Genomic_DNA"/>
</dbReference>
<evidence type="ECO:0000259" key="7">
    <source>
        <dbReference type="Pfam" id="PF17846"/>
    </source>
</evidence>
<dbReference type="Pfam" id="PF03159">
    <property type="entry name" value="XRN_N"/>
    <property type="match status" value="1"/>
</dbReference>
<keyword evidence="3" id="KW-0269">Exonuclease</keyword>
<feature type="region of interest" description="Disordered" evidence="5">
    <location>
        <begin position="1215"/>
        <end position="1237"/>
    </location>
</feature>
<comment type="similarity">
    <text evidence="4">Belongs to the 5'-3' exonuclease family.</text>
</comment>
<evidence type="ECO:0000313" key="11">
    <source>
        <dbReference type="EMBL" id="CAI8010819.1"/>
    </source>
</evidence>
<feature type="domain" description="5'-3' exoribonuclease 1 SH3-like" evidence="8">
    <location>
        <begin position="1134"/>
        <end position="1203"/>
    </location>
</feature>
<dbReference type="GO" id="GO:0000956">
    <property type="term" value="P:nuclear-transcribed mRNA catabolic process"/>
    <property type="evidence" value="ECO:0007669"/>
    <property type="project" value="InterPro"/>
</dbReference>
<evidence type="ECO:0000259" key="10">
    <source>
        <dbReference type="Pfam" id="PF18334"/>
    </source>
</evidence>
<dbReference type="GO" id="GO:0003723">
    <property type="term" value="F:RNA binding"/>
    <property type="evidence" value="ECO:0007669"/>
    <property type="project" value="TreeGrafter"/>
</dbReference>
<feature type="domain" description="5'-3' exoribonuclease 1 D1" evidence="9">
    <location>
        <begin position="685"/>
        <end position="876"/>
    </location>
</feature>
<feature type="domain" description="Exoribonuclease Xrn1 D2/D3" evidence="10">
    <location>
        <begin position="883"/>
        <end position="1106"/>
    </location>
</feature>
<dbReference type="InterPro" id="IPR041106">
    <property type="entry name" value="XRN1_D2_D3"/>
</dbReference>
<name>A0AA35RGL0_GEOBA</name>
<feature type="compositionally biased region" description="Basic and acidic residues" evidence="5">
    <location>
        <begin position="390"/>
        <end position="409"/>
    </location>
</feature>
<feature type="region of interest" description="Disordered" evidence="5">
    <location>
        <begin position="374"/>
        <end position="409"/>
    </location>
</feature>
<dbReference type="InterPro" id="IPR041412">
    <property type="entry name" value="Xrn1_helical"/>
</dbReference>
<dbReference type="PANTHER" id="PTHR12341:SF7">
    <property type="entry name" value="5'-3' EXORIBONUCLEASE 1"/>
    <property type="match status" value="1"/>
</dbReference>
<accession>A0AA35RGL0</accession>
<evidence type="ECO:0000259" key="8">
    <source>
        <dbReference type="Pfam" id="PF18129"/>
    </source>
</evidence>
<dbReference type="PANTHER" id="PTHR12341">
    <property type="entry name" value="5'-&gt;3' EXORIBONUCLEASE"/>
    <property type="match status" value="1"/>
</dbReference>
<keyword evidence="12" id="KW-1185">Reference proteome</keyword>
<feature type="compositionally biased region" description="Low complexity" evidence="5">
    <location>
        <begin position="1320"/>
        <end position="1332"/>
    </location>
</feature>
<dbReference type="Gene3D" id="3.40.50.12390">
    <property type="match status" value="2"/>
</dbReference>
<evidence type="ECO:0000313" key="12">
    <source>
        <dbReference type="Proteomes" id="UP001174909"/>
    </source>
</evidence>
<dbReference type="Gene3D" id="2.30.30.750">
    <property type="match status" value="1"/>
</dbReference>
<evidence type="ECO:0000256" key="1">
    <source>
        <dbReference type="ARBA" id="ARBA00022722"/>
    </source>
</evidence>
<feature type="non-terminal residue" evidence="11">
    <location>
        <position position="1"/>
    </location>
</feature>
<evidence type="ECO:0000256" key="5">
    <source>
        <dbReference type="SAM" id="MobiDB-lite"/>
    </source>
</evidence>
<dbReference type="Pfam" id="PF18332">
    <property type="entry name" value="XRN1_D1"/>
    <property type="match status" value="1"/>
</dbReference>
<dbReference type="InterPro" id="IPR027073">
    <property type="entry name" value="5_3_exoribonuclease"/>
</dbReference>
<protein>
    <submittedName>
        <fullName evidence="11">5'-3' exoribonuclease 1</fullName>
    </submittedName>
</protein>
<dbReference type="Gene3D" id="1.25.40.1050">
    <property type="match status" value="1"/>
</dbReference>
<keyword evidence="2" id="KW-0378">Hydrolase</keyword>
<dbReference type="Pfam" id="PF18334">
    <property type="entry name" value="XRN1_D2_D3"/>
    <property type="match status" value="1"/>
</dbReference>